<gene>
    <name evidence="1" type="ORF">AVEN_65352_1</name>
</gene>
<name>A0A4Y2H6M8_ARAVE</name>
<evidence type="ECO:0000313" key="2">
    <source>
        <dbReference type="Proteomes" id="UP000499080"/>
    </source>
</evidence>
<protein>
    <submittedName>
        <fullName evidence="1">Uncharacterized protein</fullName>
    </submittedName>
</protein>
<sequence>MGHLRFPKPCLGTTGQATKKRDCSVQNGACGHINQERPLHRHGNAEVFYLAGNTTVDSRLNRDRIIRDDPLPSKKEAQIVAVGMCGKTAFFSTLPIVLDSSSRP</sequence>
<accession>A0A4Y2H6M8</accession>
<evidence type="ECO:0000313" key="1">
    <source>
        <dbReference type="EMBL" id="GBM61217.1"/>
    </source>
</evidence>
<organism evidence="1 2">
    <name type="scientific">Araneus ventricosus</name>
    <name type="common">Orbweaver spider</name>
    <name type="synonym">Epeira ventricosa</name>
    <dbReference type="NCBI Taxonomy" id="182803"/>
    <lineage>
        <taxon>Eukaryota</taxon>
        <taxon>Metazoa</taxon>
        <taxon>Ecdysozoa</taxon>
        <taxon>Arthropoda</taxon>
        <taxon>Chelicerata</taxon>
        <taxon>Arachnida</taxon>
        <taxon>Araneae</taxon>
        <taxon>Araneomorphae</taxon>
        <taxon>Entelegynae</taxon>
        <taxon>Araneoidea</taxon>
        <taxon>Araneidae</taxon>
        <taxon>Araneus</taxon>
    </lineage>
</organism>
<dbReference type="AlphaFoldDB" id="A0A4Y2H6M8"/>
<comment type="caution">
    <text evidence="1">The sequence shown here is derived from an EMBL/GenBank/DDBJ whole genome shotgun (WGS) entry which is preliminary data.</text>
</comment>
<keyword evidence="2" id="KW-1185">Reference proteome</keyword>
<proteinExistence type="predicted"/>
<reference evidence="1 2" key="1">
    <citation type="journal article" date="2019" name="Sci. Rep.">
        <title>Orb-weaving spider Araneus ventricosus genome elucidates the spidroin gene catalogue.</title>
        <authorList>
            <person name="Kono N."/>
            <person name="Nakamura H."/>
            <person name="Ohtoshi R."/>
            <person name="Moran D.A.P."/>
            <person name="Shinohara A."/>
            <person name="Yoshida Y."/>
            <person name="Fujiwara M."/>
            <person name="Mori M."/>
            <person name="Tomita M."/>
            <person name="Arakawa K."/>
        </authorList>
    </citation>
    <scope>NUCLEOTIDE SEQUENCE [LARGE SCALE GENOMIC DNA]</scope>
</reference>
<dbReference type="EMBL" id="BGPR01001757">
    <property type="protein sequence ID" value="GBM61217.1"/>
    <property type="molecule type" value="Genomic_DNA"/>
</dbReference>
<dbReference type="Proteomes" id="UP000499080">
    <property type="component" value="Unassembled WGS sequence"/>
</dbReference>